<comment type="caution">
    <text evidence="3">The sequence shown here is derived from an EMBL/GenBank/DDBJ whole genome shotgun (WGS) entry which is preliminary data.</text>
</comment>
<keyword evidence="4" id="KW-1185">Reference proteome</keyword>
<dbReference type="Proteomes" id="UP000005801">
    <property type="component" value="Unassembled WGS sequence"/>
</dbReference>
<evidence type="ECO:0000256" key="1">
    <source>
        <dbReference type="ARBA" id="ARBA00022801"/>
    </source>
</evidence>
<sequence length="268" mass="28927">MFDAWIFTTPAPEPDARIAYGRGPHRFAELRLPKVETEGERVPTVVVIHGGYWLAEIGVDHVGHACADLAARGYATWAIEYRRLGNIGGGWPGMFRDVGKAVDHLRGLADEHRLDLDNLRVLGHSAGGQLGLWLAARRQLSEASSIYAADPLPVARVVALAPLSDLHMASELGLCANVIEQVLAGSPEHRPQRYADTSPAARLPLGVEQRVLHGAADRLVPVAMSQAYAERAQAAGDDVSLEVLAEAGHFELVDPRAREWARVVAALA</sequence>
<dbReference type="eggNOG" id="COG0657">
    <property type="taxonomic scope" value="Bacteria"/>
</dbReference>
<dbReference type="InterPro" id="IPR050300">
    <property type="entry name" value="GDXG_lipolytic_enzyme"/>
</dbReference>
<dbReference type="InterPro" id="IPR029058">
    <property type="entry name" value="AB_hydrolase_fold"/>
</dbReference>
<dbReference type="Pfam" id="PF20434">
    <property type="entry name" value="BD-FAE"/>
    <property type="match status" value="1"/>
</dbReference>
<dbReference type="AlphaFoldDB" id="A6GG17"/>
<proteinExistence type="predicted"/>
<name>A6GG17_9BACT</name>
<feature type="domain" description="BD-FAE-like" evidence="2">
    <location>
        <begin position="37"/>
        <end position="229"/>
    </location>
</feature>
<keyword evidence="1" id="KW-0378">Hydrolase</keyword>
<dbReference type="RefSeq" id="WP_006975657.1">
    <property type="nucleotide sequence ID" value="NZ_ABCS01000100.1"/>
</dbReference>
<dbReference type="PANTHER" id="PTHR48081:SF13">
    <property type="entry name" value="ALPHA_BETA HYDROLASE"/>
    <property type="match status" value="1"/>
</dbReference>
<evidence type="ECO:0000313" key="3">
    <source>
        <dbReference type="EMBL" id="EDM75204.1"/>
    </source>
</evidence>
<dbReference type="ESTHER" id="9delt-a6gg17">
    <property type="family name" value="Est9X"/>
</dbReference>
<dbReference type="PANTHER" id="PTHR48081">
    <property type="entry name" value="AB HYDROLASE SUPERFAMILY PROTEIN C4A8.06C"/>
    <property type="match status" value="1"/>
</dbReference>
<dbReference type="EMBL" id="ABCS01000100">
    <property type="protein sequence ID" value="EDM75204.1"/>
    <property type="molecule type" value="Genomic_DNA"/>
</dbReference>
<reference evidence="3 4" key="1">
    <citation type="submission" date="2007-06" db="EMBL/GenBank/DDBJ databases">
        <authorList>
            <person name="Shimkets L."/>
            <person name="Ferriera S."/>
            <person name="Johnson J."/>
            <person name="Kravitz S."/>
            <person name="Beeson K."/>
            <person name="Sutton G."/>
            <person name="Rogers Y.-H."/>
            <person name="Friedman R."/>
            <person name="Frazier M."/>
            <person name="Venter J.C."/>
        </authorList>
    </citation>
    <scope>NUCLEOTIDE SEQUENCE [LARGE SCALE GENOMIC DNA]</scope>
    <source>
        <strain evidence="3 4">SIR-1</strain>
    </source>
</reference>
<evidence type="ECO:0000259" key="2">
    <source>
        <dbReference type="Pfam" id="PF20434"/>
    </source>
</evidence>
<dbReference type="InterPro" id="IPR049492">
    <property type="entry name" value="BD-FAE-like_dom"/>
</dbReference>
<accession>A6GG17</accession>
<dbReference type="OrthoDB" id="9771666at2"/>
<organism evidence="3 4">
    <name type="scientific">Plesiocystis pacifica SIR-1</name>
    <dbReference type="NCBI Taxonomy" id="391625"/>
    <lineage>
        <taxon>Bacteria</taxon>
        <taxon>Pseudomonadati</taxon>
        <taxon>Myxococcota</taxon>
        <taxon>Polyangia</taxon>
        <taxon>Nannocystales</taxon>
        <taxon>Nannocystaceae</taxon>
        <taxon>Plesiocystis</taxon>
    </lineage>
</organism>
<dbReference type="SUPFAM" id="SSF53474">
    <property type="entry name" value="alpha/beta-Hydrolases"/>
    <property type="match status" value="1"/>
</dbReference>
<evidence type="ECO:0000313" key="4">
    <source>
        <dbReference type="Proteomes" id="UP000005801"/>
    </source>
</evidence>
<protein>
    <recommendedName>
        <fullName evidence="2">BD-FAE-like domain-containing protein</fullName>
    </recommendedName>
</protein>
<gene>
    <name evidence="3" type="ORF">PPSIR1_41044</name>
</gene>
<dbReference type="STRING" id="391625.PPSIR1_41044"/>
<dbReference type="GO" id="GO:0016787">
    <property type="term" value="F:hydrolase activity"/>
    <property type="evidence" value="ECO:0007669"/>
    <property type="project" value="UniProtKB-KW"/>
</dbReference>
<dbReference type="Gene3D" id="3.40.50.1820">
    <property type="entry name" value="alpha/beta hydrolase"/>
    <property type="match status" value="1"/>
</dbReference>